<dbReference type="InterPro" id="IPR010918">
    <property type="entry name" value="PurM-like_C_dom"/>
</dbReference>
<proteinExistence type="inferred from homology"/>
<dbReference type="InterPro" id="IPR016188">
    <property type="entry name" value="PurM-like_N"/>
</dbReference>
<evidence type="ECO:0000313" key="4">
    <source>
        <dbReference type="EMBL" id="MBV0931892.1"/>
    </source>
</evidence>
<dbReference type="InterPro" id="IPR011854">
    <property type="entry name" value="HypE"/>
</dbReference>
<evidence type="ECO:0000256" key="1">
    <source>
        <dbReference type="ARBA" id="ARBA00006243"/>
    </source>
</evidence>
<dbReference type="Pfam" id="PF02769">
    <property type="entry name" value="AIRS_C"/>
    <property type="match status" value="1"/>
</dbReference>
<accession>A0ABS6M7Y0</accession>
<evidence type="ECO:0000259" key="3">
    <source>
        <dbReference type="Pfam" id="PF02769"/>
    </source>
</evidence>
<evidence type="ECO:0000259" key="2">
    <source>
        <dbReference type="Pfam" id="PF00586"/>
    </source>
</evidence>
<dbReference type="Pfam" id="PF00586">
    <property type="entry name" value="AIRS"/>
    <property type="match status" value="1"/>
</dbReference>
<gene>
    <name evidence="4" type="primary">hypE</name>
    <name evidence="4" type="ORF">KTN04_00870</name>
</gene>
<organism evidence="4 5">
    <name type="scientific">Marinobacterium weihaiense</name>
    <dbReference type="NCBI Taxonomy" id="2851016"/>
    <lineage>
        <taxon>Bacteria</taxon>
        <taxon>Pseudomonadati</taxon>
        <taxon>Pseudomonadota</taxon>
        <taxon>Gammaproteobacteria</taxon>
        <taxon>Oceanospirillales</taxon>
        <taxon>Oceanospirillaceae</taxon>
        <taxon>Marinobacterium</taxon>
    </lineage>
</organism>
<dbReference type="RefSeq" id="WP_217333314.1">
    <property type="nucleotide sequence ID" value="NZ_JAHQZT010000001.1"/>
</dbReference>
<feature type="domain" description="PurM-like C-terminal" evidence="3">
    <location>
        <begin position="171"/>
        <end position="322"/>
    </location>
</feature>
<sequence>MSESDTVPCITLAQGAGGAAMRQLVETLFAEAFDNPYLAKMEDQARLDLSALQAVGDRLAFATDSYVIQPLEFPGGDIGRLAVNGTVNDLAVGGARPLFLSCAFIIEEGLPLPLLQRIVRSMADAAREAGVKIVTGDTKVVPRGQADGLFINTSGVGVIPKGCELAATRCRPGDAVLVSGTLGDHGAAILNARGELGLESQWSSDCQPLHGLVEQMLARCSQVRALRDATRGGVAAVLHEFAQASACSMRLFEAALPVRPEVRGVCELLGLDALHFANEGKLVAVVAAEQAQALLAAMQAHPAGHEACIIGEVLAGPAGQVQILTGMGSERLLDLPTGELLPRIC</sequence>
<protein>
    <submittedName>
        <fullName evidence="4">Hydrogenase expression/formation protein HypE</fullName>
    </submittedName>
</protein>
<reference evidence="4 5" key="1">
    <citation type="submission" date="2021-06" db="EMBL/GenBank/DDBJ databases">
        <title>Bacterium isolated from marine sediment.</title>
        <authorList>
            <person name="Zhu K.-L."/>
            <person name="Du Z.-J."/>
            <person name="Liang Q.-Y."/>
        </authorList>
    </citation>
    <scope>NUCLEOTIDE SEQUENCE [LARGE SCALE GENOMIC DNA]</scope>
    <source>
        <strain evidence="4 5">A346</strain>
    </source>
</reference>
<dbReference type="Proteomes" id="UP000755551">
    <property type="component" value="Unassembled WGS sequence"/>
</dbReference>
<name>A0ABS6M7Y0_9GAMM</name>
<dbReference type="PIRSF" id="PIRSF005644">
    <property type="entry name" value="Hdrgns_mtr_HypE"/>
    <property type="match status" value="1"/>
</dbReference>
<evidence type="ECO:0000313" key="5">
    <source>
        <dbReference type="Proteomes" id="UP000755551"/>
    </source>
</evidence>
<dbReference type="CDD" id="cd02197">
    <property type="entry name" value="HypE"/>
    <property type="match status" value="1"/>
</dbReference>
<dbReference type="EMBL" id="JAHQZT010000001">
    <property type="protein sequence ID" value="MBV0931892.1"/>
    <property type="molecule type" value="Genomic_DNA"/>
</dbReference>
<comment type="caution">
    <text evidence="4">The sequence shown here is derived from an EMBL/GenBank/DDBJ whole genome shotgun (WGS) entry which is preliminary data.</text>
</comment>
<dbReference type="NCBIfam" id="TIGR02124">
    <property type="entry name" value="hypE"/>
    <property type="match status" value="1"/>
</dbReference>
<dbReference type="PANTHER" id="PTHR30303">
    <property type="entry name" value="HYDROGENASE ISOENZYMES FORMATION PROTEIN HYPE"/>
    <property type="match status" value="1"/>
</dbReference>
<keyword evidence="5" id="KW-1185">Reference proteome</keyword>
<feature type="domain" description="PurM-like N-terminal" evidence="2">
    <location>
        <begin position="54"/>
        <end position="159"/>
    </location>
</feature>
<comment type="similarity">
    <text evidence="1">Belongs to the HypE family.</text>
</comment>
<dbReference type="PANTHER" id="PTHR30303:SF0">
    <property type="entry name" value="CARBAMOYL DEHYDRATASE HYPE"/>
    <property type="match status" value="1"/>
</dbReference>